<evidence type="ECO:0000256" key="1">
    <source>
        <dbReference type="ARBA" id="ARBA00001539"/>
    </source>
</evidence>
<keyword evidence="6 7" id="KW-0456">Lyase</keyword>
<sequence>MKHILVTGGAGFIGSNFIHYMIQHHPEYRITNLDKLTYAGNLENLRDIEAHPTYTFVQGDICDAALVEKLMQPADAVVHFAAETHVDRSIMDAGSFITTDVYGTFVLLEAARKYPIERFIQISTDEVYGTAMSPEGVSRPSLETDALMPLSPYAASKSGADRLAFSYWATHKLPVIITRCSNNYGPYQYPEKLIPLFVTNALDNIPMPVYGDGQNTRDWIYVEEHCAAVDLLLHSSGYDGEIFNIGANREYSVLQISDLILDILGKPKSLIRFVQDRPGHVPRHAVDTAKLRRCFNWSASVDFHAMLEKTVQWYREHETWWRRIKEQDAGYKQYYQQQYQGNV</sequence>
<dbReference type="Gene3D" id="3.90.25.10">
    <property type="entry name" value="UDP-galactose 4-epimerase, domain 1"/>
    <property type="match status" value="1"/>
</dbReference>
<dbReference type="InterPro" id="IPR005888">
    <property type="entry name" value="dTDP_Gluc_deHydtase"/>
</dbReference>
<dbReference type="CDD" id="cd05246">
    <property type="entry name" value="dTDP_GD_SDR_e"/>
    <property type="match status" value="1"/>
</dbReference>
<evidence type="ECO:0000256" key="3">
    <source>
        <dbReference type="ARBA" id="ARBA00008178"/>
    </source>
</evidence>
<comment type="cofactor">
    <cofactor evidence="2 7">
        <name>NAD(+)</name>
        <dbReference type="ChEBI" id="CHEBI:57540"/>
    </cofactor>
</comment>
<dbReference type="AlphaFoldDB" id="A0A081C543"/>
<dbReference type="STRING" id="1499967.U27_06683"/>
<evidence type="ECO:0000256" key="4">
    <source>
        <dbReference type="ARBA" id="ARBA00011990"/>
    </source>
</evidence>
<dbReference type="FunFam" id="3.40.50.720:FF:000304">
    <property type="entry name" value="UDP-glucose 4,6-dehydratase"/>
    <property type="match status" value="1"/>
</dbReference>
<evidence type="ECO:0000256" key="5">
    <source>
        <dbReference type="ARBA" id="ARBA00023027"/>
    </source>
</evidence>
<protein>
    <recommendedName>
        <fullName evidence="4 7">dTDP-glucose 4,6-dehydratase</fullName>
        <ecNumber evidence="4 7">4.2.1.46</ecNumber>
    </recommendedName>
</protein>
<comment type="similarity">
    <text evidence="3 7">Belongs to the NAD(P)-dependent epimerase/dehydratase family. dTDP-glucose dehydratase subfamily.</text>
</comment>
<proteinExistence type="inferred from homology"/>
<feature type="domain" description="NAD(P)-binding" evidence="8">
    <location>
        <begin position="5"/>
        <end position="310"/>
    </location>
</feature>
<evidence type="ECO:0000256" key="6">
    <source>
        <dbReference type="ARBA" id="ARBA00023239"/>
    </source>
</evidence>
<evidence type="ECO:0000256" key="2">
    <source>
        <dbReference type="ARBA" id="ARBA00001911"/>
    </source>
</evidence>
<dbReference type="InterPro" id="IPR036291">
    <property type="entry name" value="NAD(P)-bd_dom_sf"/>
</dbReference>
<gene>
    <name evidence="9" type="ORF">U27_06683</name>
</gene>
<dbReference type="eggNOG" id="COG1088">
    <property type="taxonomic scope" value="Bacteria"/>
</dbReference>
<name>A0A081C543_VECG1</name>
<keyword evidence="10" id="KW-1185">Reference proteome</keyword>
<dbReference type="InterPro" id="IPR016040">
    <property type="entry name" value="NAD(P)-bd_dom"/>
</dbReference>
<keyword evidence="5" id="KW-0520">NAD</keyword>
<dbReference type="Proteomes" id="UP000030661">
    <property type="component" value="Unassembled WGS sequence"/>
</dbReference>
<evidence type="ECO:0000256" key="7">
    <source>
        <dbReference type="RuleBase" id="RU004473"/>
    </source>
</evidence>
<dbReference type="PANTHER" id="PTHR43000">
    <property type="entry name" value="DTDP-D-GLUCOSE 4,6-DEHYDRATASE-RELATED"/>
    <property type="match status" value="1"/>
</dbReference>
<dbReference type="GO" id="GO:0009225">
    <property type="term" value="P:nucleotide-sugar metabolic process"/>
    <property type="evidence" value="ECO:0007669"/>
    <property type="project" value="InterPro"/>
</dbReference>
<evidence type="ECO:0000313" key="9">
    <source>
        <dbReference type="EMBL" id="GAK59698.1"/>
    </source>
</evidence>
<dbReference type="EMBL" id="DF820470">
    <property type="protein sequence ID" value="GAK59698.1"/>
    <property type="molecule type" value="Genomic_DNA"/>
</dbReference>
<dbReference type="GO" id="GO:0008460">
    <property type="term" value="F:dTDP-glucose 4,6-dehydratase activity"/>
    <property type="evidence" value="ECO:0007669"/>
    <property type="project" value="UniProtKB-EC"/>
</dbReference>
<dbReference type="EC" id="4.2.1.46" evidence="4 7"/>
<dbReference type="NCBIfam" id="TIGR01181">
    <property type="entry name" value="dTDP_gluc_dehyt"/>
    <property type="match status" value="1"/>
</dbReference>
<dbReference type="SUPFAM" id="SSF51735">
    <property type="entry name" value="NAD(P)-binding Rossmann-fold domains"/>
    <property type="match status" value="1"/>
</dbReference>
<reference evidence="9" key="1">
    <citation type="journal article" date="2015" name="PeerJ">
        <title>First genomic representation of candidate bacterial phylum KSB3 points to enhanced environmental sensing as a trigger of wastewater bulking.</title>
        <authorList>
            <person name="Sekiguchi Y."/>
            <person name="Ohashi A."/>
            <person name="Parks D.H."/>
            <person name="Yamauchi T."/>
            <person name="Tyson G.W."/>
            <person name="Hugenholtz P."/>
        </authorList>
    </citation>
    <scope>NUCLEOTIDE SEQUENCE [LARGE SCALE GENOMIC DNA]</scope>
</reference>
<dbReference type="Pfam" id="PF16363">
    <property type="entry name" value="GDP_Man_Dehyd"/>
    <property type="match status" value="1"/>
</dbReference>
<accession>A0A081C543</accession>
<organism evidence="9">
    <name type="scientific">Vecturithrix granuli</name>
    <dbReference type="NCBI Taxonomy" id="1499967"/>
    <lineage>
        <taxon>Bacteria</taxon>
        <taxon>Candidatus Moduliflexota</taxon>
        <taxon>Candidatus Vecturitrichia</taxon>
        <taxon>Candidatus Vecturitrichales</taxon>
        <taxon>Candidatus Vecturitrichaceae</taxon>
        <taxon>Candidatus Vecturithrix</taxon>
    </lineage>
</organism>
<evidence type="ECO:0000313" key="10">
    <source>
        <dbReference type="Proteomes" id="UP000030661"/>
    </source>
</evidence>
<evidence type="ECO:0000259" key="8">
    <source>
        <dbReference type="Pfam" id="PF16363"/>
    </source>
</evidence>
<comment type="catalytic activity">
    <reaction evidence="1 7">
        <text>dTDP-alpha-D-glucose = dTDP-4-dehydro-6-deoxy-alpha-D-glucose + H2O</text>
        <dbReference type="Rhea" id="RHEA:17221"/>
        <dbReference type="ChEBI" id="CHEBI:15377"/>
        <dbReference type="ChEBI" id="CHEBI:57477"/>
        <dbReference type="ChEBI" id="CHEBI:57649"/>
        <dbReference type="EC" id="4.2.1.46"/>
    </reaction>
</comment>
<dbReference type="HOGENOM" id="CLU_007383_1_14_0"/>
<dbReference type="Gene3D" id="3.40.50.720">
    <property type="entry name" value="NAD(P)-binding Rossmann-like Domain"/>
    <property type="match status" value="1"/>
</dbReference>